<dbReference type="AlphaFoldDB" id="A0A1H8RZF4"/>
<protein>
    <submittedName>
        <fullName evidence="4">Uncharacterized protein</fullName>
    </submittedName>
</protein>
<accession>A0A1H8RZF4</accession>
<keyword evidence="2" id="KW-0472">Membrane</keyword>
<evidence type="ECO:0000256" key="3">
    <source>
        <dbReference type="SAM" id="SignalP"/>
    </source>
</evidence>
<feature type="transmembrane region" description="Helical" evidence="2">
    <location>
        <begin position="208"/>
        <end position="230"/>
    </location>
</feature>
<feature type="region of interest" description="Disordered" evidence="1">
    <location>
        <begin position="42"/>
        <end position="90"/>
    </location>
</feature>
<feature type="chain" id="PRO_5011554001" evidence="3">
    <location>
        <begin position="29"/>
        <end position="231"/>
    </location>
</feature>
<keyword evidence="5" id="KW-1185">Reference proteome</keyword>
<evidence type="ECO:0000256" key="2">
    <source>
        <dbReference type="SAM" id="Phobius"/>
    </source>
</evidence>
<dbReference type="EMBL" id="FODT01000004">
    <property type="protein sequence ID" value="SEO71712.1"/>
    <property type="molecule type" value="Genomic_DNA"/>
</dbReference>
<feature type="region of interest" description="Disordered" evidence="1">
    <location>
        <begin position="118"/>
        <end position="148"/>
    </location>
</feature>
<proteinExistence type="predicted"/>
<dbReference type="PROSITE" id="PS51257">
    <property type="entry name" value="PROKAR_LIPOPROTEIN"/>
    <property type="match status" value="1"/>
</dbReference>
<feature type="compositionally biased region" description="Basic and acidic residues" evidence="1">
    <location>
        <begin position="64"/>
        <end position="73"/>
    </location>
</feature>
<gene>
    <name evidence="4" type="ORF">SAMN05444123_104183</name>
</gene>
<feature type="signal peptide" evidence="3">
    <location>
        <begin position="1"/>
        <end position="28"/>
    </location>
</feature>
<feature type="compositionally biased region" description="Basic and acidic residues" evidence="1">
    <location>
        <begin position="138"/>
        <end position="148"/>
    </location>
</feature>
<evidence type="ECO:0000313" key="5">
    <source>
        <dbReference type="Proteomes" id="UP000199615"/>
    </source>
</evidence>
<evidence type="ECO:0000313" key="4">
    <source>
        <dbReference type="EMBL" id="SEO71712.1"/>
    </source>
</evidence>
<dbReference type="OrthoDB" id="8141590at2"/>
<dbReference type="Proteomes" id="UP000199615">
    <property type="component" value="Unassembled WGS sequence"/>
</dbReference>
<sequence>MKREASGRSALIFAIALCACFSGPMLPAAGVAAPAASQDAASPAAKKKTVNAHTPQKPPPAKPTAEKTKDASRLDSVATTPAEVTPEGAIETTAPTAIAPPSAALAPSIANANAQFPPVTHDAASSDAIVSQATPDPSRAHQTADDRHVVAPDEVNELDRAAGDTPPPAVMAASTTEPTIAAPAPTTVGAAQVSSATSNDGAWDKASLIGKIFIAAGGLLTLASAARMFMA</sequence>
<keyword evidence="2" id="KW-0812">Transmembrane</keyword>
<reference evidence="5" key="1">
    <citation type="submission" date="2016-10" db="EMBL/GenBank/DDBJ databases">
        <authorList>
            <person name="Varghese N."/>
            <person name="Submissions S."/>
        </authorList>
    </citation>
    <scope>NUCLEOTIDE SEQUENCE [LARGE SCALE GENOMIC DNA]</scope>
    <source>
        <strain evidence="5">DSM 123</strain>
    </source>
</reference>
<evidence type="ECO:0000256" key="1">
    <source>
        <dbReference type="SAM" id="MobiDB-lite"/>
    </source>
</evidence>
<name>A0A1H8RZF4_9BRAD</name>
<keyword evidence="2" id="KW-1133">Transmembrane helix</keyword>
<organism evidence="4 5">
    <name type="scientific">Rhodopseudomonas pseudopalustris</name>
    <dbReference type="NCBI Taxonomy" id="1513892"/>
    <lineage>
        <taxon>Bacteria</taxon>
        <taxon>Pseudomonadati</taxon>
        <taxon>Pseudomonadota</taxon>
        <taxon>Alphaproteobacteria</taxon>
        <taxon>Hyphomicrobiales</taxon>
        <taxon>Nitrobacteraceae</taxon>
        <taxon>Rhodopseudomonas</taxon>
    </lineage>
</organism>
<keyword evidence="3" id="KW-0732">Signal</keyword>